<proteinExistence type="predicted"/>
<organism evidence="1 2">
    <name type="scientific">Pseudoalteromonas luteoviolacea S4060-1</name>
    <dbReference type="NCBI Taxonomy" id="1365257"/>
    <lineage>
        <taxon>Bacteria</taxon>
        <taxon>Pseudomonadati</taxon>
        <taxon>Pseudomonadota</taxon>
        <taxon>Gammaproteobacteria</taxon>
        <taxon>Alteromonadales</taxon>
        <taxon>Pseudoalteromonadaceae</taxon>
        <taxon>Pseudoalteromonas</taxon>
    </lineage>
</organism>
<name>A0A162C8D5_9GAMM</name>
<gene>
    <name evidence="1" type="ORF">N478_23370</name>
</gene>
<comment type="caution">
    <text evidence="1">The sequence shown here is derived from an EMBL/GenBank/DDBJ whole genome shotgun (WGS) entry which is preliminary data.</text>
</comment>
<dbReference type="EMBL" id="AUXX01000031">
    <property type="protein sequence ID" value="KZN63891.1"/>
    <property type="molecule type" value="Genomic_DNA"/>
</dbReference>
<dbReference type="InterPro" id="IPR011008">
    <property type="entry name" value="Dimeric_a/b-barrel"/>
</dbReference>
<dbReference type="PATRIC" id="fig|1365257.3.peg.3492"/>
<sequence length="207" mass="24075">MIYRIDLLNTNLPNDSQTTWEKCVEELKKIEGFQSAELLRVYKNINRSRYDLVSIIEWTDRRSYQTSTGDENTYAFLPSGQLLAHNNIYEVINAGAQAGINQAHTNLVVTNPYRISEKESDINASMWDKSKEHMLEKQGFVNARLYKRLDDTAQYYFFSRANWQSEALFMNQFEGKDFKEIISQFEDTFSICFSNSVVSTTKKEIPA</sequence>
<reference evidence="1 2" key="1">
    <citation type="submission" date="2013-07" db="EMBL/GenBank/DDBJ databases">
        <title>Comparative Genomic and Metabolomic Analysis of Twelve Strains of Pseudoalteromonas luteoviolacea.</title>
        <authorList>
            <person name="Vynne N.G."/>
            <person name="Mansson M."/>
            <person name="Gram L."/>
        </authorList>
    </citation>
    <scope>NUCLEOTIDE SEQUENCE [LARGE SCALE GENOMIC DNA]</scope>
    <source>
        <strain evidence="1 2">S4060-1</strain>
    </source>
</reference>
<dbReference type="AlphaFoldDB" id="A0A162C8D5"/>
<dbReference type="Gene3D" id="3.30.70.100">
    <property type="match status" value="2"/>
</dbReference>
<evidence type="ECO:0000313" key="1">
    <source>
        <dbReference type="EMBL" id="KZN63891.1"/>
    </source>
</evidence>
<protein>
    <recommendedName>
        <fullName evidence="3">ABM domain-containing protein</fullName>
    </recommendedName>
</protein>
<accession>A0A162C8D5</accession>
<dbReference type="Proteomes" id="UP000076661">
    <property type="component" value="Unassembled WGS sequence"/>
</dbReference>
<evidence type="ECO:0008006" key="3">
    <source>
        <dbReference type="Google" id="ProtNLM"/>
    </source>
</evidence>
<evidence type="ECO:0000313" key="2">
    <source>
        <dbReference type="Proteomes" id="UP000076661"/>
    </source>
</evidence>
<dbReference type="RefSeq" id="WP_063381930.1">
    <property type="nucleotide sequence ID" value="NZ_AUXX01000031.1"/>
</dbReference>
<dbReference type="SUPFAM" id="SSF54909">
    <property type="entry name" value="Dimeric alpha+beta barrel"/>
    <property type="match status" value="1"/>
</dbReference>